<organism evidence="2 3">
    <name type="scientific">Dryococelus australis</name>
    <dbReference type="NCBI Taxonomy" id="614101"/>
    <lineage>
        <taxon>Eukaryota</taxon>
        <taxon>Metazoa</taxon>
        <taxon>Ecdysozoa</taxon>
        <taxon>Arthropoda</taxon>
        <taxon>Hexapoda</taxon>
        <taxon>Insecta</taxon>
        <taxon>Pterygota</taxon>
        <taxon>Neoptera</taxon>
        <taxon>Polyneoptera</taxon>
        <taxon>Phasmatodea</taxon>
        <taxon>Verophasmatodea</taxon>
        <taxon>Anareolatae</taxon>
        <taxon>Phasmatidae</taxon>
        <taxon>Eurycanthinae</taxon>
        <taxon>Dryococelus</taxon>
    </lineage>
</organism>
<dbReference type="EMBL" id="JARBHB010000008">
    <property type="protein sequence ID" value="KAJ8877926.1"/>
    <property type="molecule type" value="Genomic_DNA"/>
</dbReference>
<evidence type="ECO:0000313" key="2">
    <source>
        <dbReference type="EMBL" id="KAJ8877926.1"/>
    </source>
</evidence>
<sequence>MTGSVDQRAHNQMTGSVDQRAHKQMTGSVDQRAHKQMTGSVDQRAHKQMTGSVDQRAHKQMTGFVDQRAHKQMTGSVDQRAHNTMTGSVDQRAHKQMTGFVDQRAHKQMTGFVDQRAHKQMTGSVDQRAHKQMTGSVDQRAHKQMTGSVDQRAHKQMTGSVDQRAHKQMTGSVDQRAHKQMTGSVDQRAHKQMTGSCGASVEGRMRSSARSSCAVVSLHAPTQELFFSASRIINNVDRISGFVAADTEKSKRGEKEFRLALIPLLKFAAGGLVSMAVNSQPAEGMCGWWGRSDGGAGRCQENERTGNIELPRPFCASTLRSPKSLRDGSCKLSGFLLFVSAWIVVDHFVVRQLFCSWGRGVDYSPPAWANRIRFPAWSRSDFRRTMRRRVFSGISRFPRLSIPALLHTHLTSPSSACKTPFRASQICSLSSFTHFCSYLSHTWEQHDIVSVHTAGLSCNFRVDLPWRSRLVREAVGSDPGASLIQINLGAENKLQRRPSLRNIGRQFPLLGFADCAMKQYHMSVFVSTVVALREEGRVQSYSPTTPLQRVADKSSASPNPLEGSRACIQQVPGLGGGWPPSSVAALRGRKINNSPGAAVMWWPGRPPPGFSRWTMSLALGFSQGIPVSPTKPLPSYATVDGFAAGRIRWRDS</sequence>
<name>A0ABQ9H139_9NEOP</name>
<dbReference type="Proteomes" id="UP001159363">
    <property type="component" value="Chromosome 7"/>
</dbReference>
<comment type="caution">
    <text evidence="2">The sequence shown here is derived from an EMBL/GenBank/DDBJ whole genome shotgun (WGS) entry which is preliminary data.</text>
</comment>
<feature type="region of interest" description="Disordered" evidence="1">
    <location>
        <begin position="183"/>
        <end position="203"/>
    </location>
</feature>
<feature type="region of interest" description="Disordered" evidence="1">
    <location>
        <begin position="1"/>
        <end position="57"/>
    </location>
</feature>
<feature type="region of interest" description="Disordered" evidence="1">
    <location>
        <begin position="543"/>
        <end position="562"/>
    </location>
</feature>
<gene>
    <name evidence="2" type="ORF">PR048_022385</name>
</gene>
<proteinExistence type="predicted"/>
<feature type="compositionally biased region" description="Polar residues" evidence="1">
    <location>
        <begin position="1"/>
        <end position="17"/>
    </location>
</feature>
<evidence type="ECO:0000256" key="1">
    <source>
        <dbReference type="SAM" id="MobiDB-lite"/>
    </source>
</evidence>
<accession>A0ABQ9H139</accession>
<protein>
    <submittedName>
        <fullName evidence="2">Uncharacterized protein</fullName>
    </submittedName>
</protein>
<keyword evidence="3" id="KW-1185">Reference proteome</keyword>
<evidence type="ECO:0000313" key="3">
    <source>
        <dbReference type="Proteomes" id="UP001159363"/>
    </source>
</evidence>
<reference evidence="2 3" key="1">
    <citation type="submission" date="2023-02" db="EMBL/GenBank/DDBJ databases">
        <title>LHISI_Scaffold_Assembly.</title>
        <authorList>
            <person name="Stuart O.P."/>
            <person name="Cleave R."/>
            <person name="Magrath M.J.L."/>
            <person name="Mikheyev A.S."/>
        </authorList>
    </citation>
    <scope>NUCLEOTIDE SEQUENCE [LARGE SCALE GENOMIC DNA]</scope>
    <source>
        <strain evidence="2">Daus_M_001</strain>
        <tissue evidence="2">Leg muscle</tissue>
    </source>
</reference>